<name>A0A5A5S944_MICAE</name>
<evidence type="ECO:0000313" key="2">
    <source>
        <dbReference type="Proteomes" id="UP000324689"/>
    </source>
</evidence>
<reference evidence="1 2" key="1">
    <citation type="submission" date="2018-09" db="EMBL/GenBank/DDBJ databases">
        <title>Evolutionary history of phycoerythrin pigmentation in the water bloom-forming cyanobacterium Microcystis aeruginosa.</title>
        <authorList>
            <person name="Tanabe Y."/>
            <person name="Tanabe Y."/>
            <person name="Yamaguchi H."/>
        </authorList>
    </citation>
    <scope>NUCLEOTIDE SEQUENCE [LARGE SCALE GENOMIC DNA]</scope>
    <source>
        <strain evidence="1 2">NIES-2521</strain>
    </source>
</reference>
<organism evidence="1 2">
    <name type="scientific">Microcystis aeruginosa NIES-2521</name>
    <dbReference type="NCBI Taxonomy" id="2303983"/>
    <lineage>
        <taxon>Bacteria</taxon>
        <taxon>Bacillati</taxon>
        <taxon>Cyanobacteriota</taxon>
        <taxon>Cyanophyceae</taxon>
        <taxon>Oscillatoriophycideae</taxon>
        <taxon>Chroococcales</taxon>
        <taxon>Microcystaceae</taxon>
        <taxon>Microcystis</taxon>
    </lineage>
</organism>
<dbReference type="EMBL" id="BHVQ01000083">
    <property type="protein sequence ID" value="GCA81887.1"/>
    <property type="molecule type" value="Genomic_DNA"/>
</dbReference>
<dbReference type="AlphaFoldDB" id="A0A5A5S944"/>
<dbReference type="RefSeq" id="WP_149977007.1">
    <property type="nucleotide sequence ID" value="NZ_BHVQ01000083.1"/>
</dbReference>
<proteinExistence type="predicted"/>
<gene>
    <name evidence="1" type="ORF">MiTs_03906</name>
</gene>
<protein>
    <submittedName>
        <fullName evidence="1">Uncharacterized protein</fullName>
    </submittedName>
</protein>
<comment type="caution">
    <text evidence="1">The sequence shown here is derived from an EMBL/GenBank/DDBJ whole genome shotgun (WGS) entry which is preliminary data.</text>
</comment>
<dbReference type="Proteomes" id="UP000324689">
    <property type="component" value="Unassembled WGS sequence"/>
</dbReference>
<evidence type="ECO:0000313" key="1">
    <source>
        <dbReference type="EMBL" id="GCA81887.1"/>
    </source>
</evidence>
<sequence length="169" mass="19250">MITYQFSNTNNWQQIASANLVAENVEPLALRKFYPIPDYVIPVQVESPILAIYPFSATAERNWKYAGTAYQRIFTGIRAGGAAASWVNSRKFYLDQVSILQFEKISSTYEVVIRVPYWIRQLTFILLEYIGPVIDPKEIKLDQINQKASEILEKIPQSGPSNTDSTLLL</sequence>
<accession>A0A5A5S944</accession>